<proteinExistence type="predicted"/>
<protein>
    <submittedName>
        <fullName evidence="2">Uncharacterized protein</fullName>
    </submittedName>
</protein>
<dbReference type="GeneID" id="66081856"/>
<dbReference type="RefSeq" id="XP_043005296.1">
    <property type="nucleotide sequence ID" value="XM_043157926.1"/>
</dbReference>
<reference evidence="2" key="1">
    <citation type="journal article" date="2021" name="Genome Biol. Evol.">
        <title>The assembled and annotated genome of the fairy-ring fungus Marasmius oreades.</title>
        <authorList>
            <person name="Hiltunen M."/>
            <person name="Ament-Velasquez S.L."/>
            <person name="Johannesson H."/>
        </authorList>
    </citation>
    <scope>NUCLEOTIDE SEQUENCE</scope>
    <source>
        <strain evidence="2">03SP1</strain>
    </source>
</reference>
<dbReference type="EMBL" id="CM032188">
    <property type="protein sequence ID" value="KAG7088825.1"/>
    <property type="molecule type" value="Genomic_DNA"/>
</dbReference>
<dbReference type="OrthoDB" id="3071225at2759"/>
<dbReference type="AlphaFoldDB" id="A0A9P7RT07"/>
<gene>
    <name evidence="2" type="ORF">E1B28_012781</name>
</gene>
<feature type="region of interest" description="Disordered" evidence="1">
    <location>
        <begin position="91"/>
        <end position="126"/>
    </location>
</feature>
<evidence type="ECO:0000256" key="1">
    <source>
        <dbReference type="SAM" id="MobiDB-lite"/>
    </source>
</evidence>
<evidence type="ECO:0000313" key="3">
    <source>
        <dbReference type="Proteomes" id="UP001049176"/>
    </source>
</evidence>
<name>A0A9P7RT07_9AGAR</name>
<dbReference type="Proteomes" id="UP001049176">
    <property type="component" value="Chromosome 8"/>
</dbReference>
<keyword evidence="3" id="KW-1185">Reference proteome</keyword>
<sequence>MSTRFTNHEGLYPLRTFDLKSTASSLSDSPLSSTSTLALEDDHIRSTFFSEKLGDGSGQCELPLTTLASLTDILDQVDIYDIKYGKELNPTASPFTPKGHSQLETRASPNSPNRHRNSYASSPLLRHSPTYHAAPVQTTDWLSIFHAAIVHPRPTLPVLAAYARDLVDTTQWDQSEEDIIELTKRICFQAMVNDETNHEVLAPFAREIMLCLHDSFAEHISHSFAWHLREGTMGVFKASWCTTVCPNAISYHTAPSEEYVHTATTFLHFIGDLFSMGILTKENISMCLSVLAHELVSIEHIEAIRTLIESAQVEFWCSPGETRPSGEMMRRFIQHFSMKVDNFQDGVTPFSVLGRLAGPEERDAKVHEVLSMLSHWWGGDSGLGL</sequence>
<evidence type="ECO:0000313" key="2">
    <source>
        <dbReference type="EMBL" id="KAG7088825.1"/>
    </source>
</evidence>
<dbReference type="KEGG" id="more:E1B28_012781"/>
<comment type="caution">
    <text evidence="2">The sequence shown here is derived from an EMBL/GenBank/DDBJ whole genome shotgun (WGS) entry which is preliminary data.</text>
</comment>
<feature type="compositionally biased region" description="Polar residues" evidence="1">
    <location>
        <begin position="102"/>
        <end position="112"/>
    </location>
</feature>
<accession>A0A9P7RT07</accession>
<organism evidence="2 3">
    <name type="scientific">Marasmius oreades</name>
    <name type="common">fairy-ring Marasmius</name>
    <dbReference type="NCBI Taxonomy" id="181124"/>
    <lineage>
        <taxon>Eukaryota</taxon>
        <taxon>Fungi</taxon>
        <taxon>Dikarya</taxon>
        <taxon>Basidiomycota</taxon>
        <taxon>Agaricomycotina</taxon>
        <taxon>Agaricomycetes</taxon>
        <taxon>Agaricomycetidae</taxon>
        <taxon>Agaricales</taxon>
        <taxon>Marasmiineae</taxon>
        <taxon>Marasmiaceae</taxon>
        <taxon>Marasmius</taxon>
    </lineage>
</organism>